<dbReference type="PROSITE" id="PS51257">
    <property type="entry name" value="PROKAR_LIPOPROTEIN"/>
    <property type="match status" value="1"/>
</dbReference>
<evidence type="ECO:0008006" key="4">
    <source>
        <dbReference type="Google" id="ProtNLM"/>
    </source>
</evidence>
<organism evidence="2 3">
    <name type="scientific">Psychromarinibacter halotolerans</name>
    <dbReference type="NCBI Taxonomy" id="1775175"/>
    <lineage>
        <taxon>Bacteria</taxon>
        <taxon>Pseudomonadati</taxon>
        <taxon>Pseudomonadota</taxon>
        <taxon>Alphaproteobacteria</taxon>
        <taxon>Rhodobacterales</taxon>
        <taxon>Paracoccaceae</taxon>
        <taxon>Psychromarinibacter</taxon>
    </lineage>
</organism>
<name>A0ABV7GSI5_9RHOB</name>
<reference evidence="3" key="1">
    <citation type="journal article" date="2019" name="Int. J. Syst. Evol. Microbiol.">
        <title>The Global Catalogue of Microorganisms (GCM) 10K type strain sequencing project: providing services to taxonomists for standard genome sequencing and annotation.</title>
        <authorList>
            <consortium name="The Broad Institute Genomics Platform"/>
            <consortium name="The Broad Institute Genome Sequencing Center for Infectious Disease"/>
            <person name="Wu L."/>
            <person name="Ma J."/>
        </authorList>
    </citation>
    <scope>NUCLEOTIDE SEQUENCE [LARGE SCALE GENOMIC DNA]</scope>
    <source>
        <strain evidence="3">KCTC 52366</strain>
    </source>
</reference>
<proteinExistence type="predicted"/>
<protein>
    <recommendedName>
        <fullName evidence="4">Secreted protein</fullName>
    </recommendedName>
</protein>
<dbReference type="Proteomes" id="UP001595632">
    <property type="component" value="Unassembled WGS sequence"/>
</dbReference>
<keyword evidence="3" id="KW-1185">Reference proteome</keyword>
<dbReference type="EMBL" id="JBHRTB010000010">
    <property type="protein sequence ID" value="MFC3143288.1"/>
    <property type="molecule type" value="Genomic_DNA"/>
</dbReference>
<evidence type="ECO:0000313" key="3">
    <source>
        <dbReference type="Proteomes" id="UP001595632"/>
    </source>
</evidence>
<sequence length="166" mass="17363">MTPRTLILLAMLGLTAACGQVERVFPFGGMRDTAPAAAAEPDSELPDPDMPGDGEPGPEVQAEPPPPEAPLMTPARNPVIDPSNLDALDSERVICEEKGGRWSRAGNSSAYACVFPTRDANKACTAATQCEGYCLARSKTCAPVKPLFGCNEILSSSGALQNVCVN</sequence>
<feature type="compositionally biased region" description="Acidic residues" evidence="1">
    <location>
        <begin position="41"/>
        <end position="52"/>
    </location>
</feature>
<feature type="region of interest" description="Disordered" evidence="1">
    <location>
        <begin position="32"/>
        <end position="84"/>
    </location>
</feature>
<evidence type="ECO:0000313" key="2">
    <source>
        <dbReference type="EMBL" id="MFC3143288.1"/>
    </source>
</evidence>
<accession>A0ABV7GSI5</accession>
<feature type="compositionally biased region" description="Low complexity" evidence="1">
    <location>
        <begin position="53"/>
        <end position="62"/>
    </location>
</feature>
<comment type="caution">
    <text evidence="2">The sequence shown here is derived from an EMBL/GenBank/DDBJ whole genome shotgun (WGS) entry which is preliminary data.</text>
</comment>
<gene>
    <name evidence="2" type="ORF">ACFOGP_11235</name>
</gene>
<dbReference type="RefSeq" id="WP_275633259.1">
    <property type="nucleotide sequence ID" value="NZ_JARGYD010000004.1"/>
</dbReference>
<evidence type="ECO:0000256" key="1">
    <source>
        <dbReference type="SAM" id="MobiDB-lite"/>
    </source>
</evidence>